<comment type="caution">
    <text evidence="1">The sequence shown here is derived from an EMBL/GenBank/DDBJ whole genome shotgun (WGS) entry which is preliminary data.</text>
</comment>
<name>A0ABQ9H7H5_9NEOP</name>
<organism evidence="1 2">
    <name type="scientific">Dryococelus australis</name>
    <dbReference type="NCBI Taxonomy" id="614101"/>
    <lineage>
        <taxon>Eukaryota</taxon>
        <taxon>Metazoa</taxon>
        <taxon>Ecdysozoa</taxon>
        <taxon>Arthropoda</taxon>
        <taxon>Hexapoda</taxon>
        <taxon>Insecta</taxon>
        <taxon>Pterygota</taxon>
        <taxon>Neoptera</taxon>
        <taxon>Polyneoptera</taxon>
        <taxon>Phasmatodea</taxon>
        <taxon>Verophasmatodea</taxon>
        <taxon>Anareolatae</taxon>
        <taxon>Phasmatidae</taxon>
        <taxon>Eurycanthinae</taxon>
        <taxon>Dryococelus</taxon>
    </lineage>
</organism>
<dbReference type="Proteomes" id="UP001159363">
    <property type="component" value="Chromosome 5"/>
</dbReference>
<proteinExistence type="predicted"/>
<dbReference type="EMBL" id="JARBHB010000006">
    <property type="protein sequence ID" value="KAJ8880261.1"/>
    <property type="molecule type" value="Genomic_DNA"/>
</dbReference>
<accession>A0ABQ9H7H5</accession>
<reference evidence="1 2" key="1">
    <citation type="submission" date="2023-02" db="EMBL/GenBank/DDBJ databases">
        <title>LHISI_Scaffold_Assembly.</title>
        <authorList>
            <person name="Stuart O.P."/>
            <person name="Cleave R."/>
            <person name="Magrath M.J.L."/>
            <person name="Mikheyev A.S."/>
        </authorList>
    </citation>
    <scope>NUCLEOTIDE SEQUENCE [LARGE SCALE GENOMIC DNA]</scope>
    <source>
        <strain evidence="1">Daus_M_001</strain>
        <tissue evidence="1">Leg muscle</tissue>
    </source>
</reference>
<protein>
    <submittedName>
        <fullName evidence="1">Uncharacterized protein</fullName>
    </submittedName>
</protein>
<evidence type="ECO:0000313" key="2">
    <source>
        <dbReference type="Proteomes" id="UP001159363"/>
    </source>
</evidence>
<evidence type="ECO:0000313" key="1">
    <source>
        <dbReference type="EMBL" id="KAJ8880261.1"/>
    </source>
</evidence>
<sequence>MRAKQCEYRVAPEFKCEGKREIFEKTCLASAIVWHDSYVRKSAGDSTGDQTGRNVVVPYMRLKFRYPCDGTCALFIALTPASHSERVNASPVADELYRLIRLTVSHLGELCSIPSDVVPGFSQVGSVPGKAADQRGFLGDLPFPPPLHSGAAPYSPLKTLVLRAIQISPLRSDRRPRNYNSLKRR</sequence>
<gene>
    <name evidence="1" type="ORF">PR048_016727</name>
</gene>
<keyword evidence="2" id="KW-1185">Reference proteome</keyword>